<dbReference type="AlphaFoldDB" id="A0A4U5M7Z5"/>
<organism evidence="1 2">
    <name type="scientific">Steinernema carpocapsae</name>
    <name type="common">Entomopathogenic nematode</name>
    <dbReference type="NCBI Taxonomy" id="34508"/>
    <lineage>
        <taxon>Eukaryota</taxon>
        <taxon>Metazoa</taxon>
        <taxon>Ecdysozoa</taxon>
        <taxon>Nematoda</taxon>
        <taxon>Chromadorea</taxon>
        <taxon>Rhabditida</taxon>
        <taxon>Tylenchina</taxon>
        <taxon>Panagrolaimomorpha</taxon>
        <taxon>Strongyloidoidea</taxon>
        <taxon>Steinernematidae</taxon>
        <taxon>Steinernema</taxon>
    </lineage>
</organism>
<gene>
    <name evidence="1" type="ORF">L596_025447</name>
</gene>
<reference evidence="1 2" key="1">
    <citation type="journal article" date="2015" name="Genome Biol.">
        <title>Comparative genomics of Steinernema reveals deeply conserved gene regulatory networks.</title>
        <authorList>
            <person name="Dillman A.R."/>
            <person name="Macchietto M."/>
            <person name="Porter C.F."/>
            <person name="Rogers A."/>
            <person name="Williams B."/>
            <person name="Antoshechkin I."/>
            <person name="Lee M.M."/>
            <person name="Goodwin Z."/>
            <person name="Lu X."/>
            <person name="Lewis E.E."/>
            <person name="Goodrich-Blair H."/>
            <person name="Stock S.P."/>
            <person name="Adams B.J."/>
            <person name="Sternberg P.W."/>
            <person name="Mortazavi A."/>
        </authorList>
    </citation>
    <scope>NUCLEOTIDE SEQUENCE [LARGE SCALE GENOMIC DNA]</scope>
    <source>
        <strain evidence="1 2">ALL</strain>
    </source>
</reference>
<evidence type="ECO:0000313" key="2">
    <source>
        <dbReference type="Proteomes" id="UP000298663"/>
    </source>
</evidence>
<evidence type="ECO:0000313" key="1">
    <source>
        <dbReference type="EMBL" id="TKR64982.1"/>
    </source>
</evidence>
<dbReference type="EMBL" id="AZBU02000009">
    <property type="protein sequence ID" value="TKR64982.1"/>
    <property type="molecule type" value="Genomic_DNA"/>
</dbReference>
<proteinExistence type="predicted"/>
<dbReference type="Proteomes" id="UP000298663">
    <property type="component" value="Unassembled WGS sequence"/>
</dbReference>
<accession>A0A4U5M7Z5</accession>
<comment type="caution">
    <text evidence="1">The sequence shown here is derived from an EMBL/GenBank/DDBJ whole genome shotgun (WGS) entry which is preliminary data.</text>
</comment>
<sequence length="126" mass="14307">MGFVAVCFDSLFYGTREKQGDNFLKEGSRELIHRGVVSFSDFRVLICPNYEIYSEAKWRIYGSRNILQTDRSLVSLNNQNEASVDQTTPLFETEPVSQTLLSLPFPFHRLPPPFTGRSSPPSCSKP</sequence>
<name>A0A4U5M7Z5_STECR</name>
<protein>
    <submittedName>
        <fullName evidence="1">Uncharacterized protein</fullName>
    </submittedName>
</protein>
<keyword evidence="2" id="KW-1185">Reference proteome</keyword>
<reference evidence="1 2" key="2">
    <citation type="journal article" date="2019" name="G3 (Bethesda)">
        <title>Hybrid Assembly of the Genome of the Entomopathogenic Nematode Steinernema carpocapsae Identifies the X-Chromosome.</title>
        <authorList>
            <person name="Serra L."/>
            <person name="Macchietto M."/>
            <person name="Macias-Munoz A."/>
            <person name="McGill C.J."/>
            <person name="Rodriguez I.M."/>
            <person name="Rodriguez B."/>
            <person name="Murad R."/>
            <person name="Mortazavi A."/>
        </authorList>
    </citation>
    <scope>NUCLEOTIDE SEQUENCE [LARGE SCALE GENOMIC DNA]</scope>
    <source>
        <strain evidence="1 2">ALL</strain>
    </source>
</reference>